<keyword evidence="2" id="KW-1185">Reference proteome</keyword>
<sequence length="93" mass="10758">MLFLPCRPVPVDNSTVTGHATPTTLHHLTLDIRYLLLTRGIHLMELKYPYTRNMSTCWDHLEYNLSGSPEDSNLWETPINRGVPHFLRRLDGT</sequence>
<dbReference type="EMBL" id="BTGU01000005">
    <property type="protein sequence ID" value="GMN35250.1"/>
    <property type="molecule type" value="Genomic_DNA"/>
</dbReference>
<dbReference type="AlphaFoldDB" id="A0AA87ZN16"/>
<protein>
    <submittedName>
        <fullName evidence="1">Uncharacterized protein</fullName>
    </submittedName>
</protein>
<reference evidence="1" key="1">
    <citation type="submission" date="2023-07" db="EMBL/GenBank/DDBJ databases">
        <title>draft genome sequence of fig (Ficus carica).</title>
        <authorList>
            <person name="Takahashi T."/>
            <person name="Nishimura K."/>
        </authorList>
    </citation>
    <scope>NUCLEOTIDE SEQUENCE</scope>
</reference>
<accession>A0AA87ZN16</accession>
<proteinExistence type="predicted"/>
<organism evidence="1 2">
    <name type="scientific">Ficus carica</name>
    <name type="common">Common fig</name>
    <dbReference type="NCBI Taxonomy" id="3494"/>
    <lineage>
        <taxon>Eukaryota</taxon>
        <taxon>Viridiplantae</taxon>
        <taxon>Streptophyta</taxon>
        <taxon>Embryophyta</taxon>
        <taxon>Tracheophyta</taxon>
        <taxon>Spermatophyta</taxon>
        <taxon>Magnoliopsida</taxon>
        <taxon>eudicotyledons</taxon>
        <taxon>Gunneridae</taxon>
        <taxon>Pentapetalae</taxon>
        <taxon>rosids</taxon>
        <taxon>fabids</taxon>
        <taxon>Rosales</taxon>
        <taxon>Moraceae</taxon>
        <taxon>Ficeae</taxon>
        <taxon>Ficus</taxon>
    </lineage>
</organism>
<dbReference type="Proteomes" id="UP001187192">
    <property type="component" value="Unassembled WGS sequence"/>
</dbReference>
<comment type="caution">
    <text evidence="1">The sequence shown here is derived from an EMBL/GenBank/DDBJ whole genome shotgun (WGS) entry which is preliminary data.</text>
</comment>
<evidence type="ECO:0000313" key="2">
    <source>
        <dbReference type="Proteomes" id="UP001187192"/>
    </source>
</evidence>
<evidence type="ECO:0000313" key="1">
    <source>
        <dbReference type="EMBL" id="GMN35250.1"/>
    </source>
</evidence>
<gene>
    <name evidence="1" type="ORF">TIFTF001_005181</name>
</gene>
<name>A0AA87ZN16_FICCA</name>